<dbReference type="InterPro" id="IPR008983">
    <property type="entry name" value="Tumour_necrosis_fac-like_dom"/>
</dbReference>
<sequence>GEEKGESSYAVTPQLMTGLRALRDMMVEPRVEFHKNTVEELKRENVSQAAELSTMGERLNAREGKVEELKRENGELQTRLARVEAKIQDQDAERFELEARLSSSEQEVEELKRENTYRPKVAFSAALGSPVGPFTTAVTLVPVKGAFTAPVRGVYYIRFTGQKNVADHQFVSNAVILELEERDVIYMELYTSFRLYDDHDKHSIFSVFLLFPM</sequence>
<dbReference type="SMART" id="SM00110">
    <property type="entry name" value="C1Q"/>
    <property type="match status" value="1"/>
</dbReference>
<feature type="coiled-coil region" evidence="4">
    <location>
        <begin position="31"/>
        <end position="114"/>
    </location>
</feature>
<dbReference type="Ensembl" id="ENSOMYT00000150254.1">
    <property type="protein sequence ID" value="ENSOMYP00000121256.1"/>
    <property type="gene ID" value="ENSOMYG00000072517.1"/>
</dbReference>
<dbReference type="SUPFAM" id="SSF49842">
    <property type="entry name" value="TNF-like"/>
    <property type="match status" value="1"/>
</dbReference>
<feature type="domain" description="C1q" evidence="5">
    <location>
        <begin position="114"/>
        <end position="213"/>
    </location>
</feature>
<dbReference type="InterPro" id="IPR050822">
    <property type="entry name" value="Cerebellin_Synaptic_Org"/>
</dbReference>
<dbReference type="PANTHER" id="PTHR22923:SF102">
    <property type="entry name" value="CEREBELLIN 13-RELATED"/>
    <property type="match status" value="1"/>
</dbReference>
<dbReference type="AlphaFoldDB" id="A0A8K9V9C9"/>
<evidence type="ECO:0000256" key="2">
    <source>
        <dbReference type="ARBA" id="ARBA00022525"/>
    </source>
</evidence>
<keyword evidence="7" id="KW-1185">Reference proteome</keyword>
<keyword evidence="3" id="KW-0732">Signal</keyword>
<proteinExistence type="predicted"/>
<reference evidence="6" key="2">
    <citation type="submission" date="2025-08" db="UniProtKB">
        <authorList>
            <consortium name="Ensembl"/>
        </authorList>
    </citation>
    <scope>IDENTIFICATION</scope>
</reference>
<evidence type="ECO:0000256" key="3">
    <source>
        <dbReference type="ARBA" id="ARBA00022729"/>
    </source>
</evidence>
<evidence type="ECO:0000256" key="1">
    <source>
        <dbReference type="ARBA" id="ARBA00004613"/>
    </source>
</evidence>
<dbReference type="InterPro" id="IPR001073">
    <property type="entry name" value="C1q_dom"/>
</dbReference>
<evidence type="ECO:0000259" key="5">
    <source>
        <dbReference type="SMART" id="SM00110"/>
    </source>
</evidence>
<keyword evidence="2" id="KW-0964">Secreted</keyword>
<protein>
    <recommendedName>
        <fullName evidence="5">C1q domain-containing protein</fullName>
    </recommendedName>
</protein>
<dbReference type="GeneTree" id="ENSGT01060000248993"/>
<dbReference type="GO" id="GO:0005576">
    <property type="term" value="C:extracellular region"/>
    <property type="evidence" value="ECO:0007669"/>
    <property type="project" value="UniProtKB-SubCell"/>
</dbReference>
<evidence type="ECO:0000256" key="4">
    <source>
        <dbReference type="SAM" id="Coils"/>
    </source>
</evidence>
<evidence type="ECO:0000313" key="7">
    <source>
        <dbReference type="Proteomes" id="UP000694395"/>
    </source>
</evidence>
<reference evidence="6" key="3">
    <citation type="submission" date="2025-09" db="UniProtKB">
        <authorList>
            <consortium name="Ensembl"/>
        </authorList>
    </citation>
    <scope>IDENTIFICATION</scope>
</reference>
<accession>A0A8K9V9C9</accession>
<dbReference type="PANTHER" id="PTHR22923">
    <property type="entry name" value="CEREBELLIN-RELATED"/>
    <property type="match status" value="1"/>
</dbReference>
<reference evidence="6" key="1">
    <citation type="submission" date="2020-07" db="EMBL/GenBank/DDBJ databases">
        <title>A long reads based de novo assembly of the rainbow trout Arlee double haploid line genome.</title>
        <authorList>
            <person name="Gao G."/>
            <person name="Palti Y."/>
        </authorList>
    </citation>
    <scope>NUCLEOTIDE SEQUENCE [LARGE SCALE GENOMIC DNA]</scope>
</reference>
<dbReference type="Proteomes" id="UP000694395">
    <property type="component" value="Chromosome 9"/>
</dbReference>
<organism evidence="6 7">
    <name type="scientific">Oncorhynchus mykiss</name>
    <name type="common">Rainbow trout</name>
    <name type="synonym">Salmo gairdneri</name>
    <dbReference type="NCBI Taxonomy" id="8022"/>
    <lineage>
        <taxon>Eukaryota</taxon>
        <taxon>Metazoa</taxon>
        <taxon>Chordata</taxon>
        <taxon>Craniata</taxon>
        <taxon>Vertebrata</taxon>
        <taxon>Euteleostomi</taxon>
        <taxon>Actinopterygii</taxon>
        <taxon>Neopterygii</taxon>
        <taxon>Teleostei</taxon>
        <taxon>Protacanthopterygii</taxon>
        <taxon>Salmoniformes</taxon>
        <taxon>Salmonidae</taxon>
        <taxon>Salmoninae</taxon>
        <taxon>Oncorhynchus</taxon>
    </lineage>
</organism>
<dbReference type="Gene3D" id="2.60.120.40">
    <property type="match status" value="2"/>
</dbReference>
<name>A0A8K9V9C9_ONCMY</name>
<evidence type="ECO:0000313" key="6">
    <source>
        <dbReference type="Ensembl" id="ENSOMYP00000121256.1"/>
    </source>
</evidence>
<comment type="subcellular location">
    <subcellularLocation>
        <location evidence="1">Secreted</location>
    </subcellularLocation>
</comment>
<keyword evidence="4" id="KW-0175">Coiled coil</keyword>